<comment type="similarity">
    <text evidence="2">Belongs to the oxidase-dependent Fe transporter (OFeT) (TC 9.A.10.1) family.</text>
</comment>
<organism evidence="7">
    <name type="scientific">marine sediment metagenome</name>
    <dbReference type="NCBI Taxonomy" id="412755"/>
    <lineage>
        <taxon>unclassified sequences</taxon>
        <taxon>metagenomes</taxon>
        <taxon>ecological metagenomes</taxon>
    </lineage>
</organism>
<evidence type="ECO:0000256" key="5">
    <source>
        <dbReference type="ARBA" id="ARBA00023136"/>
    </source>
</evidence>
<evidence type="ECO:0008006" key="8">
    <source>
        <dbReference type="Google" id="ProtNLM"/>
    </source>
</evidence>
<reference evidence="7" key="1">
    <citation type="journal article" date="2015" name="Nature">
        <title>Complex archaea that bridge the gap between prokaryotes and eukaryotes.</title>
        <authorList>
            <person name="Spang A."/>
            <person name="Saw J.H."/>
            <person name="Jorgensen S.L."/>
            <person name="Zaremba-Niedzwiedzka K."/>
            <person name="Martijn J."/>
            <person name="Lind A.E."/>
            <person name="van Eijk R."/>
            <person name="Schleper C."/>
            <person name="Guy L."/>
            <person name="Ettema T.J."/>
        </authorList>
    </citation>
    <scope>NUCLEOTIDE SEQUENCE</scope>
</reference>
<feature type="transmembrane region" description="Helical" evidence="6">
    <location>
        <begin position="12"/>
        <end position="30"/>
    </location>
</feature>
<feature type="transmembrane region" description="Helical" evidence="6">
    <location>
        <begin position="145"/>
        <end position="164"/>
    </location>
</feature>
<feature type="transmembrane region" description="Helical" evidence="6">
    <location>
        <begin position="37"/>
        <end position="61"/>
    </location>
</feature>
<accession>A0A0F9XMW2</accession>
<dbReference type="EMBL" id="LAZR01000085">
    <property type="protein sequence ID" value="KKN93518.1"/>
    <property type="molecule type" value="Genomic_DNA"/>
</dbReference>
<gene>
    <name evidence="7" type="ORF">LCGC14_0197070</name>
</gene>
<dbReference type="AlphaFoldDB" id="A0A0F9XMW2"/>
<keyword evidence="3 6" id="KW-0812">Transmembrane</keyword>
<comment type="caution">
    <text evidence="7">The sequence shown here is derived from an EMBL/GenBank/DDBJ whole genome shotgun (WGS) entry which is preliminary data.</text>
</comment>
<dbReference type="GO" id="GO:0015093">
    <property type="term" value="F:ferrous iron transmembrane transporter activity"/>
    <property type="evidence" value="ECO:0007669"/>
    <property type="project" value="TreeGrafter"/>
</dbReference>
<evidence type="ECO:0000313" key="7">
    <source>
        <dbReference type="EMBL" id="KKN93518.1"/>
    </source>
</evidence>
<evidence type="ECO:0000256" key="1">
    <source>
        <dbReference type="ARBA" id="ARBA00004141"/>
    </source>
</evidence>
<name>A0A0F9XMW2_9ZZZZ</name>
<dbReference type="InterPro" id="IPR004923">
    <property type="entry name" value="FTR1/Fip1/EfeU"/>
</dbReference>
<proteinExistence type="inferred from homology"/>
<feature type="transmembrane region" description="Helical" evidence="6">
    <location>
        <begin position="176"/>
        <end position="196"/>
    </location>
</feature>
<evidence type="ECO:0000256" key="3">
    <source>
        <dbReference type="ARBA" id="ARBA00022692"/>
    </source>
</evidence>
<feature type="transmembrane region" description="Helical" evidence="6">
    <location>
        <begin position="244"/>
        <end position="261"/>
    </location>
</feature>
<feature type="transmembrane region" description="Helical" evidence="6">
    <location>
        <begin position="114"/>
        <end position="139"/>
    </location>
</feature>
<comment type="subcellular location">
    <subcellularLocation>
        <location evidence="1">Membrane</location>
        <topology evidence="1">Multi-pass membrane protein</topology>
    </subcellularLocation>
</comment>
<dbReference type="Pfam" id="PF03239">
    <property type="entry name" value="FTR1"/>
    <property type="match status" value="1"/>
</dbReference>
<sequence length="270" mass="29932">MITGLLITFRETLEAALVVGIVLAYLVKINQLGYKKFVWWGVIFGILISIAGAIIFTALFGGLSGRTEEIFEGTLMLVAAGLLTTMILWMIRQGKYVAQHLEEQVSKEISEKHAFGLMALVFFAVLREGIETVIFLGAASRVEEVNIIGPVLGIGAALIVSWLFFRGAIKLRIGRFFQITSIILIFFAAGLIAHGIHEFQEAGILPIITEHLWDINWILNEESTFGSILKALFGYNGNPSFLEAASWSIYLVLAFGIYRSIEKFPNSKNK</sequence>
<feature type="transmembrane region" description="Helical" evidence="6">
    <location>
        <begin position="73"/>
        <end position="91"/>
    </location>
</feature>
<protein>
    <recommendedName>
        <fullName evidence="8">High-affinity iron transporter</fullName>
    </recommendedName>
</protein>
<evidence type="ECO:0000256" key="4">
    <source>
        <dbReference type="ARBA" id="ARBA00022989"/>
    </source>
</evidence>
<dbReference type="PANTHER" id="PTHR31632:SF2">
    <property type="entry name" value="PLASMA MEMBRANE IRON PERMEASE"/>
    <property type="match status" value="1"/>
</dbReference>
<keyword evidence="4 6" id="KW-1133">Transmembrane helix</keyword>
<dbReference type="PANTHER" id="PTHR31632">
    <property type="entry name" value="IRON TRANSPORTER FTH1"/>
    <property type="match status" value="1"/>
</dbReference>
<keyword evidence="5 6" id="KW-0472">Membrane</keyword>
<evidence type="ECO:0000256" key="2">
    <source>
        <dbReference type="ARBA" id="ARBA00008333"/>
    </source>
</evidence>
<evidence type="ECO:0000256" key="6">
    <source>
        <dbReference type="SAM" id="Phobius"/>
    </source>
</evidence>
<dbReference type="GO" id="GO:0033573">
    <property type="term" value="C:high-affinity iron permease complex"/>
    <property type="evidence" value="ECO:0007669"/>
    <property type="project" value="InterPro"/>
</dbReference>